<accession>A0A9N9PK17</accession>
<name>A0A9N9PK17_9HELO</name>
<dbReference type="CDD" id="cd00292">
    <property type="entry name" value="EF1B"/>
    <property type="match status" value="1"/>
</dbReference>
<dbReference type="InterPro" id="IPR036219">
    <property type="entry name" value="eEF-1beta-like_sf"/>
</dbReference>
<dbReference type="Gene3D" id="3.30.70.60">
    <property type="match status" value="1"/>
</dbReference>
<organism evidence="11 12">
    <name type="scientific">Hymenoscyphus fraxineus</name>
    <dbReference type="NCBI Taxonomy" id="746836"/>
    <lineage>
        <taxon>Eukaryota</taxon>
        <taxon>Fungi</taxon>
        <taxon>Dikarya</taxon>
        <taxon>Ascomycota</taxon>
        <taxon>Pezizomycotina</taxon>
        <taxon>Leotiomycetes</taxon>
        <taxon>Helotiales</taxon>
        <taxon>Helotiaceae</taxon>
        <taxon>Hymenoscyphus</taxon>
    </lineage>
</organism>
<dbReference type="GO" id="GO:0005829">
    <property type="term" value="C:cytosol"/>
    <property type="evidence" value="ECO:0007669"/>
    <property type="project" value="TreeGrafter"/>
</dbReference>
<dbReference type="Pfam" id="PF10587">
    <property type="entry name" value="EF-1_beta_acid"/>
    <property type="match status" value="1"/>
</dbReference>
<dbReference type="GO" id="GO:0003746">
    <property type="term" value="F:translation elongation factor activity"/>
    <property type="evidence" value="ECO:0007669"/>
    <property type="project" value="UniProtKB-KW"/>
</dbReference>
<sequence>MGFVDVLTDAGLTVLNNWLTTRSYVVGAPSLETSYLDDEQNWSVLLRGLKNPADVATFKALTSAPDAAKYPHAARWYKHIASYTDEFATLPGDASKEYTTYGPEVTEATLNPAKAPAAEEDDDDVDLFGSDDEEEDAEAERIRNERLAEYKKKKEGKVKPAAKSVVTLDVKPWDDETDMKALEASVRGIEKDGLLWGASVLVAVGFGIKKLQINLVIEDDKVSLDDLQDQIAEFEDYVQSSDVVSFPILLCIMFFSDDEPHGSFTEQLSWSYNLRFCTRSSAKPSQNNTMTWLSKSITGLGVLFLSHACYSAHEHSALLSTSSISPSTHTTPPVVATLPVDISIETIVAVFIICLGLVLGTPELRPIQWRVWAGKIEREGEKGFLDGDGVVERDFTGNPFRVLESRPGFVDVRRQRREFAGWVREGGGEEMGKGR</sequence>
<dbReference type="InterPro" id="IPR018940">
    <property type="entry name" value="EF-1_beta_acid_region_euk"/>
</dbReference>
<feature type="domain" description="Elongation factor 1 beta central acidic region eukaryote" evidence="10">
    <location>
        <begin position="127"/>
        <end position="154"/>
    </location>
</feature>
<dbReference type="GO" id="GO:0005853">
    <property type="term" value="C:eukaryotic translation elongation factor 1 complex"/>
    <property type="evidence" value="ECO:0007669"/>
    <property type="project" value="InterPro"/>
</dbReference>
<feature type="domain" description="Translation elongation factor EF1B beta/delta subunit guanine nucleotide exchange" evidence="9">
    <location>
        <begin position="163"/>
        <end position="249"/>
    </location>
</feature>
<dbReference type="PROSITE" id="PS00824">
    <property type="entry name" value="EF1BD_1"/>
    <property type="match status" value="1"/>
</dbReference>
<dbReference type="SUPFAM" id="SSF54984">
    <property type="entry name" value="eEF-1beta-like"/>
    <property type="match status" value="1"/>
</dbReference>
<keyword evidence="12" id="KW-1185">Reference proteome</keyword>
<dbReference type="Pfam" id="PF10270">
    <property type="entry name" value="MMgT"/>
    <property type="match status" value="1"/>
</dbReference>
<evidence type="ECO:0000313" key="12">
    <source>
        <dbReference type="Proteomes" id="UP000696280"/>
    </source>
</evidence>
<comment type="similarity">
    <text evidence="3">Belongs to the EF-1-beta/EF-1-delta family.</text>
</comment>
<dbReference type="SMART" id="SM00888">
    <property type="entry name" value="EF1_GNE"/>
    <property type="match status" value="1"/>
</dbReference>
<keyword evidence="4" id="KW-0812">Transmembrane</keyword>
<evidence type="ECO:0008006" key="13">
    <source>
        <dbReference type="Google" id="ProtNLM"/>
    </source>
</evidence>
<dbReference type="Pfam" id="PF00736">
    <property type="entry name" value="EF1_GNE"/>
    <property type="match status" value="1"/>
</dbReference>
<keyword evidence="6" id="KW-0648">Protein biosynthesis</keyword>
<evidence type="ECO:0000256" key="2">
    <source>
        <dbReference type="ARBA" id="ARBA00006109"/>
    </source>
</evidence>
<evidence type="ECO:0000256" key="5">
    <source>
        <dbReference type="ARBA" id="ARBA00022768"/>
    </source>
</evidence>
<dbReference type="AlphaFoldDB" id="A0A9N9PK17"/>
<protein>
    <recommendedName>
        <fullName evidence="13">Elongation factor 1-beta</fullName>
    </recommendedName>
</protein>
<evidence type="ECO:0000259" key="9">
    <source>
        <dbReference type="SMART" id="SM00888"/>
    </source>
</evidence>
<evidence type="ECO:0000256" key="4">
    <source>
        <dbReference type="ARBA" id="ARBA00022692"/>
    </source>
</evidence>
<comment type="subcellular location">
    <subcellularLocation>
        <location evidence="1">Endomembrane system</location>
        <topology evidence="1">Multi-pass membrane protein</topology>
    </subcellularLocation>
</comment>
<dbReference type="InterPro" id="IPR014717">
    <property type="entry name" value="Transl_elong_EF1B/ribsomal_bS6"/>
</dbReference>
<gene>
    <name evidence="11" type="ORF">HYFRA_00004952</name>
</gene>
<dbReference type="GO" id="GO:0005085">
    <property type="term" value="F:guanyl-nucleotide exchange factor activity"/>
    <property type="evidence" value="ECO:0007669"/>
    <property type="project" value="TreeGrafter"/>
</dbReference>
<comment type="caution">
    <text evidence="11">The sequence shown here is derived from an EMBL/GenBank/DDBJ whole genome shotgun (WGS) entry which is preliminary data.</text>
</comment>
<dbReference type="OrthoDB" id="331763at2759"/>
<dbReference type="InterPro" id="IPR014038">
    <property type="entry name" value="EF1B_bsu/dsu_GNE"/>
</dbReference>
<keyword evidence="7" id="KW-1133">Transmembrane helix</keyword>
<evidence type="ECO:0000256" key="8">
    <source>
        <dbReference type="ARBA" id="ARBA00023136"/>
    </source>
</evidence>
<dbReference type="GO" id="GO:0012505">
    <property type="term" value="C:endomembrane system"/>
    <property type="evidence" value="ECO:0007669"/>
    <property type="project" value="UniProtKB-SubCell"/>
</dbReference>
<dbReference type="PANTHER" id="PTHR11595">
    <property type="entry name" value="EF-HAND AND COILED-COIL DOMAIN-CONTAINING FAMILY MEMBER"/>
    <property type="match status" value="1"/>
</dbReference>
<keyword evidence="5" id="KW-0251">Elongation factor</keyword>
<evidence type="ECO:0000313" key="11">
    <source>
        <dbReference type="EMBL" id="CAG8949326.1"/>
    </source>
</evidence>
<dbReference type="Proteomes" id="UP000696280">
    <property type="component" value="Unassembled WGS sequence"/>
</dbReference>
<dbReference type="InterPro" id="IPR018937">
    <property type="entry name" value="MMgT"/>
</dbReference>
<dbReference type="InterPro" id="IPR001326">
    <property type="entry name" value="Transl_elong_EF1B_B/D_CS"/>
</dbReference>
<dbReference type="FunFam" id="3.30.70.60:FF:000001">
    <property type="entry name" value="Elongation factor 1-beta 1 like"/>
    <property type="match status" value="1"/>
</dbReference>
<evidence type="ECO:0000256" key="6">
    <source>
        <dbReference type="ARBA" id="ARBA00022917"/>
    </source>
</evidence>
<dbReference type="EMBL" id="CAJVRL010000002">
    <property type="protein sequence ID" value="CAG8949326.1"/>
    <property type="molecule type" value="Genomic_DNA"/>
</dbReference>
<evidence type="ECO:0000256" key="3">
    <source>
        <dbReference type="ARBA" id="ARBA00007411"/>
    </source>
</evidence>
<comment type="similarity">
    <text evidence="2">Belongs to the membrane magnesium transporter (TC 1.A.67) family.</text>
</comment>
<dbReference type="SMART" id="SM01182">
    <property type="entry name" value="EF-1_beta_acid"/>
    <property type="match status" value="1"/>
</dbReference>
<evidence type="ECO:0000259" key="10">
    <source>
        <dbReference type="SMART" id="SM01182"/>
    </source>
</evidence>
<keyword evidence="8" id="KW-0472">Membrane</keyword>
<proteinExistence type="inferred from homology"/>
<evidence type="ECO:0000256" key="7">
    <source>
        <dbReference type="ARBA" id="ARBA00022989"/>
    </source>
</evidence>
<dbReference type="InterPro" id="IPR049720">
    <property type="entry name" value="EF1B_bsu/dsu"/>
</dbReference>
<evidence type="ECO:0000256" key="1">
    <source>
        <dbReference type="ARBA" id="ARBA00004127"/>
    </source>
</evidence>
<reference evidence="11" key="1">
    <citation type="submission" date="2021-07" db="EMBL/GenBank/DDBJ databases">
        <authorList>
            <person name="Durling M."/>
        </authorList>
    </citation>
    <scope>NUCLEOTIDE SEQUENCE</scope>
</reference>
<dbReference type="PANTHER" id="PTHR11595:SF21">
    <property type="entry name" value="ELONGATION FACTOR 1-BETA"/>
    <property type="match status" value="1"/>
</dbReference>